<dbReference type="NCBIfam" id="NF009475">
    <property type="entry name" value="PRK12838.1"/>
    <property type="match status" value="1"/>
</dbReference>
<feature type="region of interest" description="Disordered" evidence="9">
    <location>
        <begin position="399"/>
        <end position="418"/>
    </location>
</feature>
<protein>
    <recommendedName>
        <fullName evidence="8">Carbamoyl phosphate synthase small chain</fullName>
        <ecNumber evidence="8">6.3.5.5</ecNumber>
    </recommendedName>
    <alternativeName>
        <fullName evidence="8">Carbamoyl phosphate synthetase glutamine chain</fullName>
    </alternativeName>
</protein>
<keyword evidence="6 8" id="KW-0315">Glutamine amidotransferase</keyword>
<dbReference type="SUPFAM" id="SSF52317">
    <property type="entry name" value="Class I glutamine amidotransferase-like"/>
    <property type="match status" value="1"/>
</dbReference>
<dbReference type="PRINTS" id="PR00099">
    <property type="entry name" value="CPSGATASE"/>
</dbReference>
<dbReference type="PANTHER" id="PTHR43418">
    <property type="entry name" value="MULTIFUNCTIONAL TRYPTOPHAN BIOSYNTHESIS PROTEIN-RELATED"/>
    <property type="match status" value="1"/>
</dbReference>
<dbReference type="Proteomes" id="UP001575105">
    <property type="component" value="Unassembled WGS sequence"/>
</dbReference>
<evidence type="ECO:0000256" key="4">
    <source>
        <dbReference type="ARBA" id="ARBA00022741"/>
    </source>
</evidence>
<name>A0ABV4U7M2_9BACT</name>
<feature type="binding site" evidence="8">
    <location>
        <position position="264"/>
    </location>
    <ligand>
        <name>L-glutamine</name>
        <dbReference type="ChEBI" id="CHEBI:58359"/>
    </ligand>
</feature>
<gene>
    <name evidence="8 11" type="primary">carA</name>
    <name evidence="11" type="ORF">ACERK3_15085</name>
</gene>
<dbReference type="InterPro" id="IPR017926">
    <property type="entry name" value="GATASE"/>
</dbReference>
<evidence type="ECO:0000313" key="12">
    <source>
        <dbReference type="Proteomes" id="UP001575105"/>
    </source>
</evidence>
<keyword evidence="4 8" id="KW-0547">Nucleotide-binding</keyword>
<feature type="binding site" evidence="8">
    <location>
        <position position="333"/>
    </location>
    <ligand>
        <name>L-glutamine</name>
        <dbReference type="ChEBI" id="CHEBI:58359"/>
    </ligand>
</feature>
<comment type="pathway">
    <text evidence="1 8">Amino-acid biosynthesis; L-arginine biosynthesis; carbamoyl phosphate from bicarbonate: step 1/1.</text>
</comment>
<dbReference type="RefSeq" id="WP_425346536.1">
    <property type="nucleotide sequence ID" value="NZ_JBGUBD010000010.1"/>
</dbReference>
<dbReference type="EMBL" id="JBGUBD010000010">
    <property type="protein sequence ID" value="MFA9479611.1"/>
    <property type="molecule type" value="Genomic_DNA"/>
</dbReference>
<dbReference type="NCBIfam" id="TIGR01368">
    <property type="entry name" value="CPSaseIIsmall"/>
    <property type="match status" value="1"/>
</dbReference>
<dbReference type="Gene3D" id="3.40.50.880">
    <property type="match status" value="1"/>
</dbReference>
<feature type="binding site" evidence="8">
    <location>
        <position position="262"/>
    </location>
    <ligand>
        <name>L-glutamine</name>
        <dbReference type="ChEBI" id="CHEBI:58359"/>
    </ligand>
</feature>
<accession>A0ABV4U7M2</accession>
<feature type="binding site" evidence="8">
    <location>
        <position position="293"/>
    </location>
    <ligand>
        <name>L-glutamine</name>
        <dbReference type="ChEBI" id="CHEBI:58359"/>
    </ligand>
</feature>
<keyword evidence="8" id="KW-0028">Amino-acid biosynthesis</keyword>
<feature type="binding site" evidence="8">
    <location>
        <position position="290"/>
    </location>
    <ligand>
        <name>L-glutamine</name>
        <dbReference type="ChEBI" id="CHEBI:58359"/>
    </ligand>
</feature>
<keyword evidence="5 8" id="KW-0067">ATP-binding</keyword>
<feature type="domain" description="Carbamoyl-phosphate synthase small subunit N-terminal" evidence="10">
    <location>
        <begin position="23"/>
        <end position="155"/>
    </location>
</feature>
<evidence type="ECO:0000313" key="11">
    <source>
        <dbReference type="EMBL" id="MFA9479611.1"/>
    </source>
</evidence>
<dbReference type="Pfam" id="PF00988">
    <property type="entry name" value="CPSase_sm_chain"/>
    <property type="match status" value="1"/>
</dbReference>
<dbReference type="InterPro" id="IPR029062">
    <property type="entry name" value="Class_I_gatase-like"/>
</dbReference>
<feature type="region of interest" description="CPSase" evidence="8">
    <location>
        <begin position="1"/>
        <end position="213"/>
    </location>
</feature>
<keyword evidence="12" id="KW-1185">Reference proteome</keyword>
<keyword evidence="8" id="KW-0055">Arginine biosynthesis</keyword>
<dbReference type="SMART" id="SM01097">
    <property type="entry name" value="CPSase_sm_chain"/>
    <property type="match status" value="1"/>
</dbReference>
<dbReference type="HAMAP" id="MF_01209">
    <property type="entry name" value="CPSase_S_chain"/>
    <property type="match status" value="1"/>
</dbReference>
<dbReference type="GO" id="GO:0004088">
    <property type="term" value="F:carbamoyl-phosphate synthase (glutamine-hydrolyzing) activity"/>
    <property type="evidence" value="ECO:0007669"/>
    <property type="project" value="UniProtKB-EC"/>
</dbReference>
<reference evidence="11 12" key="1">
    <citation type="submission" date="2024-08" db="EMBL/GenBank/DDBJ databases">
        <title>Whole-genome sequencing of halo(alkali)philic microorganisms from hypersaline lakes.</title>
        <authorList>
            <person name="Sorokin D.Y."/>
            <person name="Merkel A.Y."/>
            <person name="Messina E."/>
            <person name="Yakimov M."/>
        </authorList>
    </citation>
    <scope>NUCLEOTIDE SEQUENCE [LARGE SCALE GENOMIC DNA]</scope>
    <source>
        <strain evidence="11 12">AB-hyl4</strain>
    </source>
</reference>
<feature type="active site" evidence="8">
    <location>
        <position position="374"/>
    </location>
</feature>
<feature type="compositionally biased region" description="Polar residues" evidence="9">
    <location>
        <begin position="399"/>
        <end position="408"/>
    </location>
</feature>
<evidence type="ECO:0000256" key="1">
    <source>
        <dbReference type="ARBA" id="ARBA00005077"/>
    </source>
</evidence>
<feature type="binding site" evidence="8">
    <location>
        <position position="334"/>
    </location>
    <ligand>
        <name>L-glutamine</name>
        <dbReference type="ChEBI" id="CHEBI:58359"/>
    </ligand>
</feature>
<comment type="catalytic activity">
    <reaction evidence="8">
        <text>L-glutamine + H2O = L-glutamate + NH4(+)</text>
        <dbReference type="Rhea" id="RHEA:15889"/>
        <dbReference type="ChEBI" id="CHEBI:15377"/>
        <dbReference type="ChEBI" id="CHEBI:28938"/>
        <dbReference type="ChEBI" id="CHEBI:29985"/>
        <dbReference type="ChEBI" id="CHEBI:58359"/>
    </reaction>
</comment>
<evidence type="ECO:0000256" key="8">
    <source>
        <dbReference type="HAMAP-Rule" id="MF_01209"/>
    </source>
</evidence>
<dbReference type="PRINTS" id="PR00097">
    <property type="entry name" value="ANTSNTHASEII"/>
</dbReference>
<comment type="similarity">
    <text evidence="2 8">Belongs to the CarA family.</text>
</comment>
<dbReference type="PANTHER" id="PTHR43418:SF7">
    <property type="entry name" value="CARBAMOYL-PHOSPHATE SYNTHASE SMALL CHAIN"/>
    <property type="match status" value="1"/>
</dbReference>
<keyword evidence="8" id="KW-0665">Pyrimidine biosynthesis</keyword>
<keyword evidence="3 8" id="KW-0436">Ligase</keyword>
<feature type="active site" evidence="8">
    <location>
        <position position="376"/>
    </location>
</feature>
<dbReference type="PRINTS" id="PR00096">
    <property type="entry name" value="GATASE"/>
</dbReference>
<dbReference type="SUPFAM" id="SSF52021">
    <property type="entry name" value="Carbamoyl phosphate synthetase, small subunit N-terminal domain"/>
    <property type="match status" value="1"/>
</dbReference>
<dbReference type="InterPro" id="IPR006274">
    <property type="entry name" value="CarbamoylP_synth_ssu"/>
</dbReference>
<feature type="binding site" evidence="8">
    <location>
        <position position="331"/>
    </location>
    <ligand>
        <name>L-glutamine</name>
        <dbReference type="ChEBI" id="CHEBI:58359"/>
    </ligand>
</feature>
<evidence type="ECO:0000256" key="7">
    <source>
        <dbReference type="ARBA" id="ARBA00048816"/>
    </source>
</evidence>
<sequence length="418" mass="45497">MTNTPPTDPSSNAPESTPGSTPVVARLALEDGAVFTGEAFGDQRPRTIEGEVCFNTSLAGYQEILTDPSYAGQIVTMTYPLIGNYGVNDGDLESARVQPAGFVVRELSNRVSNYRSTQRLEDWLAKQKITGITGIDTRALTRRLRTEGAMNGVLCTDPSLTDEQLVEQARKAPGLVGRNLVQSVSRSEPIVWDRDLGEWAPLQGRVEKSDRRFKVVALDCGAKLNIVRNLVDVGCDVTLVPWDTSPEKILEFKPDGLFVSNGPGDPAAVTATIANLKKLKGKLPTFGICLGHQLTALSMGAKTYKLPFGHRGGNQPVQNLHTSKVEITSQNHGFAVDAKSLEKAGGEPTHINLNDSTLEGFRHKDLPIFAVQYHPEASPGPHDARYLFDCFVEMMRTGQSPTGEQMDSAQRRRNAIAD</sequence>
<evidence type="ECO:0000256" key="5">
    <source>
        <dbReference type="ARBA" id="ARBA00022840"/>
    </source>
</evidence>
<comment type="pathway">
    <text evidence="8">Pyrimidine metabolism; UMP biosynthesis via de novo pathway; (S)-dihydroorotate from bicarbonate: step 1/3.</text>
</comment>
<comment type="function">
    <text evidence="8">Small subunit of the glutamine-dependent carbamoyl phosphate synthetase (CPSase). CPSase catalyzes the formation of carbamoyl phosphate from the ammonia moiety of glutamine, carbonate, and phosphate donated by ATP, constituting the first step of 2 biosynthetic pathways, one leading to arginine and/or urea and the other to pyrimidine nucleotides. The small subunit (glutamine amidotransferase) binds and cleaves glutamine to supply the large subunit with the substrate ammonia.</text>
</comment>
<dbReference type="CDD" id="cd01744">
    <property type="entry name" value="GATase1_CPSase"/>
    <property type="match status" value="1"/>
</dbReference>
<evidence type="ECO:0000256" key="9">
    <source>
        <dbReference type="SAM" id="MobiDB-lite"/>
    </source>
</evidence>
<comment type="subunit">
    <text evidence="8">Composed of two chains; the small (or glutamine) chain promotes the hydrolysis of glutamine to ammonia, which is used by the large (or ammonia) chain to synthesize carbamoyl phosphate. Tetramer of heterodimers (alpha,beta)4.</text>
</comment>
<dbReference type="InterPro" id="IPR050472">
    <property type="entry name" value="Anth_synth/Amidotransfase"/>
</dbReference>
<comment type="catalytic activity">
    <reaction evidence="7 8">
        <text>hydrogencarbonate + L-glutamine + 2 ATP + H2O = carbamoyl phosphate + L-glutamate + 2 ADP + phosphate + 2 H(+)</text>
        <dbReference type="Rhea" id="RHEA:18633"/>
        <dbReference type="ChEBI" id="CHEBI:15377"/>
        <dbReference type="ChEBI" id="CHEBI:15378"/>
        <dbReference type="ChEBI" id="CHEBI:17544"/>
        <dbReference type="ChEBI" id="CHEBI:29985"/>
        <dbReference type="ChEBI" id="CHEBI:30616"/>
        <dbReference type="ChEBI" id="CHEBI:43474"/>
        <dbReference type="ChEBI" id="CHEBI:58228"/>
        <dbReference type="ChEBI" id="CHEBI:58359"/>
        <dbReference type="ChEBI" id="CHEBI:456216"/>
        <dbReference type="EC" id="6.3.5.5"/>
    </reaction>
</comment>
<evidence type="ECO:0000256" key="2">
    <source>
        <dbReference type="ARBA" id="ARBA00007800"/>
    </source>
</evidence>
<feature type="region of interest" description="Disordered" evidence="9">
    <location>
        <begin position="1"/>
        <end position="21"/>
    </location>
</feature>
<dbReference type="InterPro" id="IPR036480">
    <property type="entry name" value="CarbP_synth_ssu_N_sf"/>
</dbReference>
<dbReference type="Pfam" id="PF00117">
    <property type="entry name" value="GATase"/>
    <property type="match status" value="1"/>
</dbReference>
<dbReference type="EC" id="6.3.5.5" evidence="8"/>
<feature type="compositionally biased region" description="Polar residues" evidence="9">
    <location>
        <begin position="1"/>
        <end position="20"/>
    </location>
</feature>
<feature type="binding site" evidence="8">
    <location>
        <position position="69"/>
    </location>
    <ligand>
        <name>L-glutamine</name>
        <dbReference type="ChEBI" id="CHEBI:58359"/>
    </ligand>
</feature>
<organism evidence="11 12">
    <name type="scientific">Natronomicrosphaera hydrolytica</name>
    <dbReference type="NCBI Taxonomy" id="3242702"/>
    <lineage>
        <taxon>Bacteria</taxon>
        <taxon>Pseudomonadati</taxon>
        <taxon>Planctomycetota</taxon>
        <taxon>Phycisphaerae</taxon>
        <taxon>Phycisphaerales</taxon>
        <taxon>Phycisphaeraceae</taxon>
        <taxon>Natronomicrosphaera</taxon>
    </lineage>
</organism>
<evidence type="ECO:0000256" key="6">
    <source>
        <dbReference type="ARBA" id="ARBA00022962"/>
    </source>
</evidence>
<evidence type="ECO:0000259" key="10">
    <source>
        <dbReference type="SMART" id="SM01097"/>
    </source>
</evidence>
<dbReference type="Gene3D" id="3.50.30.20">
    <property type="entry name" value="Carbamoyl-phosphate synthase small subunit, N-terminal domain"/>
    <property type="match status" value="1"/>
</dbReference>
<comment type="caution">
    <text evidence="11">The sequence shown here is derived from an EMBL/GenBank/DDBJ whole genome shotgun (WGS) entry which is preliminary data.</text>
</comment>
<dbReference type="InterPro" id="IPR035686">
    <property type="entry name" value="CPSase_GATase1"/>
</dbReference>
<proteinExistence type="inferred from homology"/>
<dbReference type="InterPro" id="IPR002474">
    <property type="entry name" value="CarbamoylP_synth_ssu_N"/>
</dbReference>
<dbReference type="PROSITE" id="PS51273">
    <property type="entry name" value="GATASE_TYPE_1"/>
    <property type="match status" value="1"/>
</dbReference>
<feature type="active site" description="Nucleophile" evidence="8">
    <location>
        <position position="289"/>
    </location>
</feature>
<evidence type="ECO:0000256" key="3">
    <source>
        <dbReference type="ARBA" id="ARBA00022598"/>
    </source>
</evidence>